<sequence length="322" mass="36180">MPERAPVEPLIEIVPVECKQDVFTNKKYVLRPWSKLTADYGTREIWDASKGYQRSIYGGHLLGQSVSAAKQTVPAAFDVHSLQSAFLRPGDGKSNVYYHVERVMDGRTLASRLVRAMQGELVIFVATIGFHRHSDQPTPTGGALKYQEPMPDWALSVQPTDKSLKAHHEMLVETGFPEEVVRTVRLPFEWGHLPAESTKDPTEFRERSFLRSEPLSTDDRGTHLAALAWVSDAFLIYTANLANPTKFPLGMAGVAIETSVNHSVWFHLPSAKIDAWLACERRTSWGADGRVLIYQTWWNRADGQIVLSCIQEALLRLKNAQL</sequence>
<dbReference type="PANTHER" id="PTHR11066:SF34">
    <property type="entry name" value="ACYL-COENZYME A THIOESTERASE 8"/>
    <property type="match status" value="1"/>
</dbReference>
<dbReference type="EMBL" id="JARVKF010000029">
    <property type="protein sequence ID" value="KAK9424876.1"/>
    <property type="molecule type" value="Genomic_DNA"/>
</dbReference>
<dbReference type="InterPro" id="IPR029069">
    <property type="entry name" value="HotDog_dom_sf"/>
</dbReference>
<gene>
    <name evidence="5" type="ORF">SUNI508_13398</name>
</gene>
<dbReference type="Proteomes" id="UP001408356">
    <property type="component" value="Unassembled WGS sequence"/>
</dbReference>
<organism evidence="5 6">
    <name type="scientific">Seiridium unicorne</name>
    <dbReference type="NCBI Taxonomy" id="138068"/>
    <lineage>
        <taxon>Eukaryota</taxon>
        <taxon>Fungi</taxon>
        <taxon>Dikarya</taxon>
        <taxon>Ascomycota</taxon>
        <taxon>Pezizomycotina</taxon>
        <taxon>Sordariomycetes</taxon>
        <taxon>Xylariomycetidae</taxon>
        <taxon>Amphisphaeriales</taxon>
        <taxon>Sporocadaceae</taxon>
        <taxon>Seiridium</taxon>
    </lineage>
</organism>
<comment type="similarity">
    <text evidence="1">Belongs to the C/M/P thioester hydrolase family.</text>
</comment>
<dbReference type="PANTHER" id="PTHR11066">
    <property type="entry name" value="ACYL-COA THIOESTERASE"/>
    <property type="match status" value="1"/>
</dbReference>
<dbReference type="CDD" id="cd03444">
    <property type="entry name" value="Thioesterase_II_repeat1"/>
    <property type="match status" value="1"/>
</dbReference>
<dbReference type="Pfam" id="PF20789">
    <property type="entry name" value="4HBT_3C"/>
    <property type="match status" value="1"/>
</dbReference>
<proteinExistence type="inferred from homology"/>
<feature type="domain" description="Acyl-CoA thioesterase-like C-terminal" evidence="4">
    <location>
        <begin position="188"/>
        <end position="314"/>
    </location>
</feature>
<evidence type="ECO:0000256" key="1">
    <source>
        <dbReference type="ARBA" id="ARBA00006538"/>
    </source>
</evidence>
<accession>A0ABR2VDG9</accession>
<evidence type="ECO:0000313" key="6">
    <source>
        <dbReference type="Proteomes" id="UP001408356"/>
    </source>
</evidence>
<keyword evidence="2" id="KW-0378">Hydrolase</keyword>
<feature type="domain" description="Acyl-CoA thioesterase-like N-terminal HotDog" evidence="3">
    <location>
        <begin position="55"/>
        <end position="130"/>
    </location>
</feature>
<evidence type="ECO:0000256" key="2">
    <source>
        <dbReference type="ARBA" id="ARBA00022801"/>
    </source>
</evidence>
<dbReference type="SUPFAM" id="SSF54637">
    <property type="entry name" value="Thioesterase/thiol ester dehydrase-isomerase"/>
    <property type="match status" value="2"/>
</dbReference>
<comment type="caution">
    <text evidence="5">The sequence shown here is derived from an EMBL/GenBank/DDBJ whole genome shotgun (WGS) entry which is preliminary data.</text>
</comment>
<evidence type="ECO:0000259" key="3">
    <source>
        <dbReference type="Pfam" id="PF13622"/>
    </source>
</evidence>
<evidence type="ECO:0000313" key="5">
    <source>
        <dbReference type="EMBL" id="KAK9424876.1"/>
    </source>
</evidence>
<dbReference type="Pfam" id="PF13622">
    <property type="entry name" value="4HBT_3"/>
    <property type="match status" value="1"/>
</dbReference>
<evidence type="ECO:0000259" key="4">
    <source>
        <dbReference type="Pfam" id="PF20789"/>
    </source>
</evidence>
<reference evidence="5 6" key="1">
    <citation type="journal article" date="2024" name="J. Plant Pathol.">
        <title>Sequence and assembly of the genome of Seiridium unicorne, isolate CBS 538.82, causal agent of cypress canker disease.</title>
        <authorList>
            <person name="Scali E."/>
            <person name="Rocca G.D."/>
            <person name="Danti R."/>
            <person name="Garbelotto M."/>
            <person name="Barberini S."/>
            <person name="Baroncelli R."/>
            <person name="Emiliani G."/>
        </authorList>
    </citation>
    <scope>NUCLEOTIDE SEQUENCE [LARGE SCALE GENOMIC DNA]</scope>
    <source>
        <strain evidence="5 6">BM-138-508</strain>
    </source>
</reference>
<dbReference type="InterPro" id="IPR049449">
    <property type="entry name" value="TesB_ACOT8-like_N"/>
</dbReference>
<protein>
    <submittedName>
        <fullName evidence="5">Acyl-CoA thioesterase II</fullName>
    </submittedName>
</protein>
<keyword evidence="6" id="KW-1185">Reference proteome</keyword>
<dbReference type="InterPro" id="IPR049450">
    <property type="entry name" value="ACOT8-like_C"/>
</dbReference>
<dbReference type="InterPro" id="IPR042171">
    <property type="entry name" value="Acyl-CoA_hotdog"/>
</dbReference>
<dbReference type="Gene3D" id="2.40.160.210">
    <property type="entry name" value="Acyl-CoA thioesterase, double hotdog domain"/>
    <property type="match status" value="1"/>
</dbReference>
<dbReference type="InterPro" id="IPR003703">
    <property type="entry name" value="Acyl_CoA_thio"/>
</dbReference>
<name>A0ABR2VDG9_9PEZI</name>
<dbReference type="CDD" id="cd03445">
    <property type="entry name" value="Thioesterase_II_repeat2"/>
    <property type="match status" value="1"/>
</dbReference>